<dbReference type="InterPro" id="IPR050570">
    <property type="entry name" value="Cell_wall_metabolism_enzyme"/>
</dbReference>
<gene>
    <name evidence="4" type="ORF">A3B85_02795</name>
</gene>
<evidence type="ECO:0000256" key="1">
    <source>
        <dbReference type="SAM" id="Coils"/>
    </source>
</evidence>
<feature type="signal peptide" evidence="2">
    <location>
        <begin position="1"/>
        <end position="32"/>
    </location>
</feature>
<dbReference type="GO" id="GO:0004222">
    <property type="term" value="F:metalloendopeptidase activity"/>
    <property type="evidence" value="ECO:0007669"/>
    <property type="project" value="TreeGrafter"/>
</dbReference>
<dbReference type="CDD" id="cd12797">
    <property type="entry name" value="M23_peptidase"/>
    <property type="match status" value="1"/>
</dbReference>
<dbReference type="AlphaFoldDB" id="A0A1F6W6U6"/>
<dbReference type="EMBL" id="MFUA01000004">
    <property type="protein sequence ID" value="OGI77657.1"/>
    <property type="molecule type" value="Genomic_DNA"/>
</dbReference>
<proteinExistence type="predicted"/>
<dbReference type="InterPro" id="IPR011055">
    <property type="entry name" value="Dup_hybrid_motif"/>
</dbReference>
<protein>
    <recommendedName>
        <fullName evidence="3">M23ase beta-sheet core domain-containing protein</fullName>
    </recommendedName>
</protein>
<dbReference type="Proteomes" id="UP000178374">
    <property type="component" value="Unassembled WGS sequence"/>
</dbReference>
<evidence type="ECO:0000256" key="2">
    <source>
        <dbReference type="SAM" id="SignalP"/>
    </source>
</evidence>
<reference evidence="4 5" key="1">
    <citation type="journal article" date="2016" name="Nat. Commun.">
        <title>Thousands of microbial genomes shed light on interconnected biogeochemical processes in an aquifer system.</title>
        <authorList>
            <person name="Anantharaman K."/>
            <person name="Brown C.T."/>
            <person name="Hug L.A."/>
            <person name="Sharon I."/>
            <person name="Castelle C.J."/>
            <person name="Probst A.J."/>
            <person name="Thomas B.C."/>
            <person name="Singh A."/>
            <person name="Wilkins M.J."/>
            <person name="Karaoz U."/>
            <person name="Brodie E.L."/>
            <person name="Williams K.H."/>
            <person name="Hubbard S.S."/>
            <person name="Banfield J.F."/>
        </authorList>
    </citation>
    <scope>NUCLEOTIDE SEQUENCE [LARGE SCALE GENOMIC DNA]</scope>
</reference>
<dbReference type="Pfam" id="PF01551">
    <property type="entry name" value="Peptidase_M23"/>
    <property type="match status" value="1"/>
</dbReference>
<feature type="coiled-coil region" evidence="1">
    <location>
        <begin position="32"/>
        <end position="80"/>
    </location>
</feature>
<comment type="caution">
    <text evidence="4">The sequence shown here is derived from an EMBL/GenBank/DDBJ whole genome shotgun (WGS) entry which is preliminary data.</text>
</comment>
<dbReference type="SUPFAM" id="SSF51261">
    <property type="entry name" value="Duplicated hybrid motif"/>
    <property type="match status" value="1"/>
</dbReference>
<dbReference type="STRING" id="1801750.A3B85_02795"/>
<organism evidence="4 5">
    <name type="scientific">Candidatus Nomurabacteria bacterium RIFCSPHIGHO2_02_FULL_37_13</name>
    <dbReference type="NCBI Taxonomy" id="1801750"/>
    <lineage>
        <taxon>Bacteria</taxon>
        <taxon>Candidatus Nomuraibacteriota</taxon>
    </lineage>
</organism>
<evidence type="ECO:0000259" key="3">
    <source>
        <dbReference type="Pfam" id="PF01551"/>
    </source>
</evidence>
<feature type="chain" id="PRO_5009527335" description="M23ase beta-sheet core domain-containing protein" evidence="2">
    <location>
        <begin position="33"/>
        <end position="440"/>
    </location>
</feature>
<dbReference type="PANTHER" id="PTHR21666:SF270">
    <property type="entry name" value="MUREIN HYDROLASE ACTIVATOR ENVC"/>
    <property type="match status" value="1"/>
</dbReference>
<evidence type="ECO:0000313" key="4">
    <source>
        <dbReference type="EMBL" id="OGI77657.1"/>
    </source>
</evidence>
<accession>A0A1F6W6U6</accession>
<name>A0A1F6W6U6_9BACT</name>
<dbReference type="Gene3D" id="2.70.70.10">
    <property type="entry name" value="Glucose Permease (Domain IIA)"/>
    <property type="match status" value="1"/>
</dbReference>
<feature type="domain" description="M23ase beta-sheet core" evidence="3">
    <location>
        <begin position="295"/>
        <end position="388"/>
    </location>
</feature>
<sequence length="440" mass="49089">MKQYTDLKKQFSALIILAVLAIPLAFSSAQTAQELQNKIDQKDSDIVKLEQEIASYQIELNNLEKQKSSLSGALKELDLTRKKLIADINVTQKKIDKTNIKIQSLSSDIGSKENSISNNIDSISLGIKKTNEFEQNSILETILSENDFTIIWNDIDNIVTVRNKIREKILELKQIKGELEDTKKETISVKNELNTLKSKLSDQQKIVAQNTNEKNKLLKQTKNNEANYQKLLKDRIAQRDAFEKELRDYEAQLQFILDPSKLPKAGVLSWPLEKIYVTQLFGKTVDSKRLYASGTHNGVDFRASIGTSVMAMSDGVVLGIGDTDLTCTGASFGKFVFIEYSNGLSSTFGHLSLIKVREGDRIKRGEVIAYSGATGHVTGPHLHVSLYASEAVKMASKPSIACGGRIYRLPVAPINAYLDVMYYLPSYTINPSILNNKTTE</sequence>
<dbReference type="Gene3D" id="6.10.250.3150">
    <property type="match status" value="1"/>
</dbReference>
<keyword evidence="2" id="KW-0732">Signal</keyword>
<evidence type="ECO:0000313" key="5">
    <source>
        <dbReference type="Proteomes" id="UP000178374"/>
    </source>
</evidence>
<dbReference type="PANTHER" id="PTHR21666">
    <property type="entry name" value="PEPTIDASE-RELATED"/>
    <property type="match status" value="1"/>
</dbReference>
<feature type="coiled-coil region" evidence="1">
    <location>
        <begin position="162"/>
        <end position="199"/>
    </location>
</feature>
<dbReference type="InterPro" id="IPR016047">
    <property type="entry name" value="M23ase_b-sheet_dom"/>
</dbReference>
<keyword evidence="1" id="KW-0175">Coiled coil</keyword>